<sequence length="119" mass="13978">MDRCESEQAVRSNAPENSILKFLINHGFKDPYRDLYPCTKNFTYNNTSRIDFFLTNNPLHNTVRDCAIISTNMDTDHKAIKLRMQIPIALPKYKDTDHKAIKLRMQIPIALPKYKPFEY</sequence>
<dbReference type="EMBL" id="ML008189">
    <property type="protein sequence ID" value="RKP15662.1"/>
    <property type="molecule type" value="Genomic_DNA"/>
</dbReference>
<gene>
    <name evidence="1" type="ORF">ROZALSC1DRAFT_26203</name>
</gene>
<accession>A0A4P9YA01</accession>
<evidence type="ECO:0000313" key="1">
    <source>
        <dbReference type="EMBL" id="RKP15662.1"/>
    </source>
</evidence>
<evidence type="ECO:0008006" key="3">
    <source>
        <dbReference type="Google" id="ProtNLM"/>
    </source>
</evidence>
<protein>
    <recommendedName>
        <fullName evidence="3">Endonuclease/exonuclease/phosphatase domain-containing protein</fullName>
    </recommendedName>
</protein>
<dbReference type="SUPFAM" id="SSF56219">
    <property type="entry name" value="DNase I-like"/>
    <property type="match status" value="1"/>
</dbReference>
<dbReference type="AlphaFoldDB" id="A0A4P9YA01"/>
<dbReference type="Gene3D" id="3.60.10.10">
    <property type="entry name" value="Endonuclease/exonuclease/phosphatase"/>
    <property type="match status" value="1"/>
</dbReference>
<dbReference type="InterPro" id="IPR036691">
    <property type="entry name" value="Endo/exonu/phosph_ase_sf"/>
</dbReference>
<evidence type="ECO:0000313" key="2">
    <source>
        <dbReference type="Proteomes" id="UP000281549"/>
    </source>
</evidence>
<organism evidence="1 2">
    <name type="scientific">Rozella allomycis (strain CSF55)</name>
    <dbReference type="NCBI Taxonomy" id="988480"/>
    <lineage>
        <taxon>Eukaryota</taxon>
        <taxon>Fungi</taxon>
        <taxon>Fungi incertae sedis</taxon>
        <taxon>Cryptomycota</taxon>
        <taxon>Cryptomycota incertae sedis</taxon>
        <taxon>Rozella</taxon>
    </lineage>
</organism>
<dbReference type="Proteomes" id="UP000281549">
    <property type="component" value="Unassembled WGS sequence"/>
</dbReference>
<feature type="non-terminal residue" evidence="1">
    <location>
        <position position="119"/>
    </location>
</feature>
<reference evidence="2" key="1">
    <citation type="journal article" date="2018" name="Nat. Microbiol.">
        <title>Leveraging single-cell genomics to expand the fungal tree of life.</title>
        <authorList>
            <person name="Ahrendt S.R."/>
            <person name="Quandt C.A."/>
            <person name="Ciobanu D."/>
            <person name="Clum A."/>
            <person name="Salamov A."/>
            <person name="Andreopoulos B."/>
            <person name="Cheng J.F."/>
            <person name="Woyke T."/>
            <person name="Pelin A."/>
            <person name="Henrissat B."/>
            <person name="Reynolds N.K."/>
            <person name="Benny G.L."/>
            <person name="Smith M.E."/>
            <person name="James T.Y."/>
            <person name="Grigoriev I.V."/>
        </authorList>
    </citation>
    <scope>NUCLEOTIDE SEQUENCE [LARGE SCALE GENOMIC DNA]</scope>
    <source>
        <strain evidence="2">CSF55</strain>
    </source>
</reference>
<proteinExistence type="predicted"/>
<name>A0A4P9YA01_ROZAC</name>